<dbReference type="AlphaFoldDB" id="A0A8H3IWC2"/>
<feature type="compositionally biased region" description="Low complexity" evidence="1">
    <location>
        <begin position="259"/>
        <end position="275"/>
    </location>
</feature>
<feature type="compositionally biased region" description="Low complexity" evidence="1">
    <location>
        <begin position="288"/>
        <end position="302"/>
    </location>
</feature>
<evidence type="ECO:0000313" key="2">
    <source>
        <dbReference type="EMBL" id="CAF9930905.1"/>
    </source>
</evidence>
<feature type="region of interest" description="Disordered" evidence="1">
    <location>
        <begin position="232"/>
        <end position="339"/>
    </location>
</feature>
<sequence>MSFGWSVSDVAALAQLAWQTVQNARKACGEYDELTREVFGLHIVLRRLENEVKNPESALSRGGATCGEELEAIASGCRSIVQTLDKVLDKFNALSEEQRSGRKLVAKIRFGNGQMGDLVDLRAKITYYTSVLSLYLNMVAAGSMGRIEKQMEEAGGDLRELKTAVNSITAKLMAGSNKEGSILTSYADDDKAVWREFRRELVKDGFSSSSLKKHKVIIKAYFEELGHRGFLDEENPPDNADHQASPKIDAEIRPPMNFSRQSSSRKPSHDSPSLSEFVPEVLTQPLRPSQSKDPVSSVSSKQDSGRTHKDCNSRSSEVDRSDKIETPHVCPETSDDTAAVEAIKTPRKFTESSEQLAWSTRRKNGLISHKDIGEPSPLKHGMYLPERMFVAKPWGICIIYGIQFKVDFSTILADFEYRTQILACARRDLHSCRRLFSTNDLSWERNLRRRELLCEQSVALIVKMQCLLYFQSPDARETVLHSCSYSTTPDLEQAGFVCAWFLSRTFYMWFDFEIMSIIRDVGVWMADFDNTWGRVTSLSDTNVPTDPVIFRTERSYFQDTPLYEWGCTKNDYWEAPFEELDELYRLCYREFGIQCRNLPSENGLGRKFLPRFEELFQRVVNDEKAVLSKALGSLLNRVYIEGLRKI</sequence>
<proteinExistence type="predicted"/>
<evidence type="ECO:0000256" key="1">
    <source>
        <dbReference type="SAM" id="MobiDB-lite"/>
    </source>
</evidence>
<dbReference type="OrthoDB" id="7464126at2759"/>
<name>A0A8H3IWC2_9LECA</name>
<reference evidence="2" key="1">
    <citation type="submission" date="2021-03" db="EMBL/GenBank/DDBJ databases">
        <authorList>
            <person name="Tagirdzhanova G."/>
        </authorList>
    </citation>
    <scope>NUCLEOTIDE SEQUENCE</scope>
</reference>
<organism evidence="2 3">
    <name type="scientific">Imshaugia aleurites</name>
    <dbReference type="NCBI Taxonomy" id="172621"/>
    <lineage>
        <taxon>Eukaryota</taxon>
        <taxon>Fungi</taxon>
        <taxon>Dikarya</taxon>
        <taxon>Ascomycota</taxon>
        <taxon>Pezizomycotina</taxon>
        <taxon>Lecanoromycetes</taxon>
        <taxon>OSLEUM clade</taxon>
        <taxon>Lecanoromycetidae</taxon>
        <taxon>Lecanorales</taxon>
        <taxon>Lecanorineae</taxon>
        <taxon>Parmeliaceae</taxon>
        <taxon>Imshaugia</taxon>
    </lineage>
</organism>
<dbReference type="EMBL" id="CAJPDT010000059">
    <property type="protein sequence ID" value="CAF9930905.1"/>
    <property type="molecule type" value="Genomic_DNA"/>
</dbReference>
<evidence type="ECO:0000313" key="3">
    <source>
        <dbReference type="Proteomes" id="UP000664534"/>
    </source>
</evidence>
<comment type="caution">
    <text evidence="2">The sequence shown here is derived from an EMBL/GenBank/DDBJ whole genome shotgun (WGS) entry which is preliminary data.</text>
</comment>
<feature type="compositionally biased region" description="Basic and acidic residues" evidence="1">
    <location>
        <begin position="303"/>
        <end position="326"/>
    </location>
</feature>
<protein>
    <recommendedName>
        <fullName evidence="4">Fungal N-terminal domain-containing protein</fullName>
    </recommendedName>
</protein>
<accession>A0A8H3IWC2</accession>
<keyword evidence="3" id="KW-1185">Reference proteome</keyword>
<evidence type="ECO:0008006" key="4">
    <source>
        <dbReference type="Google" id="ProtNLM"/>
    </source>
</evidence>
<dbReference type="Proteomes" id="UP000664534">
    <property type="component" value="Unassembled WGS sequence"/>
</dbReference>
<gene>
    <name evidence="2" type="ORF">IMSHALPRED_008311</name>
</gene>